<keyword evidence="3" id="KW-1185">Reference proteome</keyword>
<feature type="compositionally biased region" description="Low complexity" evidence="1">
    <location>
        <begin position="49"/>
        <end position="59"/>
    </location>
</feature>
<feature type="region of interest" description="Disordered" evidence="1">
    <location>
        <begin position="32"/>
        <end position="79"/>
    </location>
</feature>
<dbReference type="AlphaFoldDB" id="W7T1R2"/>
<feature type="non-terminal residue" evidence="2">
    <location>
        <position position="1"/>
    </location>
</feature>
<evidence type="ECO:0000313" key="3">
    <source>
        <dbReference type="Proteomes" id="UP000019335"/>
    </source>
</evidence>
<gene>
    <name evidence="2" type="ORF">Naga_101461g2</name>
</gene>
<protein>
    <submittedName>
        <fullName evidence="2">Uncharacterized protein</fullName>
    </submittedName>
</protein>
<reference evidence="2 3" key="1">
    <citation type="journal article" date="2014" name="Mol. Plant">
        <title>Chromosome Scale Genome Assembly and Transcriptome Profiling of Nannochloropsis gaditana in Nitrogen Depletion.</title>
        <authorList>
            <person name="Corteggiani Carpinelli E."/>
            <person name="Telatin A."/>
            <person name="Vitulo N."/>
            <person name="Forcato C."/>
            <person name="D'Angelo M."/>
            <person name="Schiavon R."/>
            <person name="Vezzi A."/>
            <person name="Giacometti G.M."/>
            <person name="Morosinotto T."/>
            <person name="Valle G."/>
        </authorList>
    </citation>
    <scope>NUCLEOTIDE SEQUENCE [LARGE SCALE GENOMIC DNA]</scope>
    <source>
        <strain evidence="2 3">B-31</strain>
    </source>
</reference>
<dbReference type="EMBL" id="AZIL01002877">
    <property type="protein sequence ID" value="EWM20682.1"/>
    <property type="molecule type" value="Genomic_DNA"/>
</dbReference>
<organism evidence="2 3">
    <name type="scientific">Nannochloropsis gaditana</name>
    <dbReference type="NCBI Taxonomy" id="72520"/>
    <lineage>
        <taxon>Eukaryota</taxon>
        <taxon>Sar</taxon>
        <taxon>Stramenopiles</taxon>
        <taxon>Ochrophyta</taxon>
        <taxon>Eustigmatophyceae</taxon>
        <taxon>Eustigmatales</taxon>
        <taxon>Monodopsidaceae</taxon>
        <taxon>Nannochloropsis</taxon>
    </lineage>
</organism>
<evidence type="ECO:0000256" key="1">
    <source>
        <dbReference type="SAM" id="MobiDB-lite"/>
    </source>
</evidence>
<proteinExistence type="predicted"/>
<evidence type="ECO:0000313" key="2">
    <source>
        <dbReference type="EMBL" id="EWM20682.1"/>
    </source>
</evidence>
<sequence length="127" mass="13622">LLLLTPLSPSISHLPLFLTAHDDAEALWTQHRQLATPARGPSSLPPSPLSSSPAVAPLGPGQGRRGKDKREGGEGTQEASSLILHLPGALIMDEKVLVECLGMIPLCVPPTWTNAGDEVRFFKFRKI</sequence>
<name>W7T1R2_9STRA</name>
<dbReference type="Proteomes" id="UP000019335">
    <property type="component" value="Unassembled WGS sequence"/>
</dbReference>
<comment type="caution">
    <text evidence="2">The sequence shown here is derived from an EMBL/GenBank/DDBJ whole genome shotgun (WGS) entry which is preliminary data.</text>
</comment>
<accession>W7T1R2</accession>